<feature type="compositionally biased region" description="Basic and acidic residues" evidence="1">
    <location>
        <begin position="882"/>
        <end position="909"/>
    </location>
</feature>
<sequence length="987" mass="108762">MFRKPISTNPTSKPPANPAPTKTPIITRGNVASLVQLHNARVQEQEASATAPAISRSGTGIERGTGRAETFRDAPNISPASGIPSWRPQYQEAKDGTSPCQSRRKSQTSKQSAIPRGHSPLTRPSRRASTKQHQEPEDIHREQQSRRSITGIHARDQYAWQQDSSTIARKDPWSKRASSQRKPSSTISSQFEAFRSVYQPPPADHLDSHGNSRRNSRRDSWARKPLPPAKVQPMPERSMPSISDHESREWSLDHTSECKDDWATRRTSSERSRSSYTDSRQGLFYGNLTQPAPPAPSELSASAERSNPFLRRNGSGSTMRSASPFAGREPMSRKAFERVRSMSPPSISEKPELQIPAPQRPSQPSIATYITRKLSQHWTDPPLDNVASPPLVRVPPSSPHPVHHIDSFFVQDILSSIDSVLTEHTTALQTVIAQSHQLLHEKERLCPSISPRRSPKANSPVQFSPTHSVKSEHNSRSVSPTSQHLQDPPKQPRRRATSVPKIVKLIDNAASDMGLTVATVDKRNSIALAHKLAAERRDSLPKSITEPDLTIQSHNQTAAMARFGTTINRKASRTVTPPRIRVSEESQPLQPPNTRAPSPGGDRPVLSRAAVDGLPSACRSRPVLPTLSIMTPSTPSTVAPRSPEQQTRRSAPYYSVVLQESDDAQEGDNVQERDDAQPGQPVLSPGDNALSPGGQSLISPSEYAGLESQESSPNMFTHSNLPTPSEAHYPLMLDAEHEYDRDAALVQRATRSGINSIPNSLPTTPHRQDSLNTGSKSPLQPFDSAFLSKSFTTAVPDTGKAVMEPPPTPAGESIDSRVSRSSKREDTDPGQSKRSERESSQYDRARNAMEKTETQITSYRSLSPELLPTSPEPRSAGMKASKPHDRSSEVDENPHIHVMEPVRAPEESSTRISRPPIRSFRSKIPGPWDRQLAKRKSGDEHRREVTPDRGSAGQFWTSHHGAEMERKWFGRHGSGEGCPGPGDDFVP</sequence>
<evidence type="ECO:0000313" key="2">
    <source>
        <dbReference type="EMBL" id="QDS72073.1"/>
    </source>
</evidence>
<feature type="compositionally biased region" description="Basic and acidic residues" evidence="1">
    <location>
        <begin position="132"/>
        <end position="145"/>
    </location>
</feature>
<feature type="region of interest" description="Disordered" evidence="1">
    <location>
        <begin position="448"/>
        <end position="500"/>
    </location>
</feature>
<dbReference type="EMBL" id="CP042191">
    <property type="protein sequence ID" value="QDS72073.1"/>
    <property type="molecule type" value="Genomic_DNA"/>
</dbReference>
<feature type="compositionally biased region" description="Low complexity" evidence="1">
    <location>
        <begin position="297"/>
        <end position="306"/>
    </location>
</feature>
<name>A0A517L8V8_9PEZI</name>
<organism evidence="2 3">
    <name type="scientific">Venturia effusa</name>
    <dbReference type="NCBI Taxonomy" id="50376"/>
    <lineage>
        <taxon>Eukaryota</taxon>
        <taxon>Fungi</taxon>
        <taxon>Dikarya</taxon>
        <taxon>Ascomycota</taxon>
        <taxon>Pezizomycotina</taxon>
        <taxon>Dothideomycetes</taxon>
        <taxon>Pleosporomycetidae</taxon>
        <taxon>Venturiales</taxon>
        <taxon>Venturiaceae</taxon>
        <taxon>Venturia</taxon>
    </lineage>
</organism>
<protein>
    <submittedName>
        <fullName evidence="2">Uncharacterized protein</fullName>
    </submittedName>
</protein>
<feature type="compositionally biased region" description="Polar residues" evidence="1">
    <location>
        <begin position="708"/>
        <end position="723"/>
    </location>
</feature>
<feature type="compositionally biased region" description="Polar residues" evidence="1">
    <location>
        <begin position="752"/>
        <end position="778"/>
    </location>
</feature>
<reference evidence="2 3" key="1">
    <citation type="submission" date="2019-07" db="EMBL/GenBank/DDBJ databases">
        <title>Finished genome of Venturia effusa.</title>
        <authorList>
            <person name="Young C.A."/>
            <person name="Cox M.P."/>
            <person name="Ganley A.R.D."/>
            <person name="David W.J."/>
        </authorList>
    </citation>
    <scope>NUCLEOTIDE SEQUENCE [LARGE SCALE GENOMIC DNA]</scope>
    <source>
        <strain evidence="3">albino</strain>
    </source>
</reference>
<accession>A0A517L8V8</accession>
<dbReference type="Proteomes" id="UP000316270">
    <property type="component" value="Chromosome 7"/>
</dbReference>
<feature type="region of interest" description="Disordered" evidence="1">
    <location>
        <begin position="797"/>
        <end position="957"/>
    </location>
</feature>
<feature type="compositionally biased region" description="Basic and acidic residues" evidence="1">
    <location>
        <begin position="330"/>
        <end position="340"/>
    </location>
</feature>
<feature type="region of interest" description="Disordered" evidence="1">
    <location>
        <begin position="752"/>
        <end position="783"/>
    </location>
</feature>
<proteinExistence type="predicted"/>
<feature type="compositionally biased region" description="Basic and acidic residues" evidence="1">
    <location>
        <begin position="936"/>
        <end position="947"/>
    </location>
</feature>
<feature type="compositionally biased region" description="Polar residues" evidence="1">
    <location>
        <begin position="176"/>
        <end position="191"/>
    </location>
</feature>
<evidence type="ECO:0000256" key="1">
    <source>
        <dbReference type="SAM" id="MobiDB-lite"/>
    </source>
</evidence>
<feature type="region of interest" description="Disordered" evidence="1">
    <location>
        <begin position="663"/>
        <end position="723"/>
    </location>
</feature>
<feature type="compositionally biased region" description="Low complexity" evidence="1">
    <location>
        <begin position="910"/>
        <end position="925"/>
    </location>
</feature>
<feature type="compositionally biased region" description="Polar residues" evidence="1">
    <location>
        <begin position="456"/>
        <end position="468"/>
    </location>
</feature>
<feature type="compositionally biased region" description="Basic and acidic residues" evidence="1">
    <location>
        <begin position="814"/>
        <end position="853"/>
    </location>
</feature>
<feature type="region of interest" description="Disordered" evidence="1">
    <location>
        <begin position="43"/>
        <end position="363"/>
    </location>
</feature>
<evidence type="ECO:0000313" key="3">
    <source>
        <dbReference type="Proteomes" id="UP000316270"/>
    </source>
</evidence>
<feature type="compositionally biased region" description="Polar residues" evidence="1">
    <location>
        <begin position="628"/>
        <end position="649"/>
    </location>
</feature>
<dbReference type="OrthoDB" id="3938207at2759"/>
<feature type="region of interest" description="Disordered" evidence="1">
    <location>
        <begin position="568"/>
        <end position="649"/>
    </location>
</feature>
<feature type="region of interest" description="Disordered" evidence="1">
    <location>
        <begin position="1"/>
        <end position="25"/>
    </location>
</feature>
<keyword evidence="3" id="KW-1185">Reference proteome</keyword>
<feature type="compositionally biased region" description="Polar residues" evidence="1">
    <location>
        <begin position="476"/>
        <end position="485"/>
    </location>
</feature>
<gene>
    <name evidence="2" type="ORF">FKW77_003040</name>
</gene>
<feature type="compositionally biased region" description="Low complexity" evidence="1">
    <location>
        <begin position="860"/>
        <end position="875"/>
    </location>
</feature>
<feature type="compositionally biased region" description="Polar residues" evidence="1">
    <location>
        <begin position="585"/>
        <end position="596"/>
    </location>
</feature>
<feature type="compositionally biased region" description="Basic and acidic residues" evidence="1">
    <location>
        <begin position="243"/>
        <end position="273"/>
    </location>
</feature>
<dbReference type="AlphaFoldDB" id="A0A517L8V8"/>